<organism evidence="1 2">
    <name type="scientific">Pyxidicoccus fallax</name>
    <dbReference type="NCBI Taxonomy" id="394095"/>
    <lineage>
        <taxon>Bacteria</taxon>
        <taxon>Pseudomonadati</taxon>
        <taxon>Myxococcota</taxon>
        <taxon>Myxococcia</taxon>
        <taxon>Myxococcales</taxon>
        <taxon>Cystobacterineae</taxon>
        <taxon>Myxococcaceae</taxon>
        <taxon>Pyxidicoccus</taxon>
    </lineage>
</organism>
<comment type="caution">
    <text evidence="1">The sequence shown here is derived from an EMBL/GenBank/DDBJ whole genome shotgun (WGS) entry which is preliminary data.</text>
</comment>
<evidence type="ECO:0000313" key="2">
    <source>
        <dbReference type="Proteomes" id="UP000518300"/>
    </source>
</evidence>
<keyword evidence="2" id="KW-1185">Reference proteome</keyword>
<gene>
    <name evidence="1" type="primary">pglZ</name>
    <name evidence="1" type="ORF">HG543_31860</name>
</gene>
<sequence length="962" mass="105817">MSTPSGPVSAFLEQKLLATLNDKKLVLWLDAEGTYTAFVDELRKRLEARRFPVPVLAFRGSFLELMLALENEGTPLDKPLLLVHVPGYNNLPSQQSPSSVRGTPLLELYSSAHLFQQNLVSLVSDAANGRRPLADIEAFVAAPGLSLASADAWLADSGAPAVDTHAESISRLSAPELVNRLTGTDAANLQEVQSALRAHAETLFGTDAEWFKFVPELTEGVIAWILCVEFVHDLRRPPRHPALARLKDLPEKTVQRCQQEAARLRQQQQEQYRTWALGVESWLRDPENTEPKDLGRIDTFQFEALTIYRGAVQALADGDYAQALRWVEAHEASQGFWVRQEVPRQWAWTLVGDAARLGVALQGAPRPLERVTGLEEAVQCYTEAAAPVDLAHRHFEQRHAALYGPLLPELTALDQAFERLRFAWADWANQLARDFARVCHEHGALPPPELRQRNLFDQAVLPLLGQDEKVALFLLDALRFEMALELRDELLGGGVQVDLRARLAELPTVTSVGMNVLAPIERDGRLTPILKDGRFTGFRTRESSVTRPDDRVKAMGTRLAGKDPVHLSLAEVGELSAATLKNKVRRASLVVVHGTEIDQAGESDFGVRIFGSLIRDIAAARHQLELAGVQQFVFTSDHGFLLQRGVRTQQGFGSRGQADRRYVLSDTERTDTGHLCVPLSALHYEAPGFLVFREDTAEYDAGRPPGSFTHGGNSLQERVIPVLHVSRKRAAADTGLRFALECEPASAAMGVQRLKVRVVPARRSGQAPLDFASSQPVDVMMRVADGSDVRMVVKDVVGAEAVVQPTGFRLRPGTGEWAEVYFVLEGAVNDRLPIELALSGDPAMKVSPATTYPVSYVPVARKEPEAREPVAEAAPAPAPVVPPAPPPRTAGGWGETLGDPDAGRVFDHLQQFGSVNEAELVQLLGHPRKARAFAARFDTFRDKLTFDVQVVITADGKRYQRL</sequence>
<dbReference type="NCBIfam" id="NF033443">
    <property type="entry name" value="BREX_PglZ_6"/>
    <property type="match status" value="1"/>
</dbReference>
<dbReference type="Pfam" id="PF08665">
    <property type="entry name" value="PglZ"/>
    <property type="match status" value="1"/>
</dbReference>
<dbReference type="RefSeq" id="WP_169348682.1">
    <property type="nucleotide sequence ID" value="NZ_JABBJJ010000183.1"/>
</dbReference>
<protein>
    <submittedName>
        <fullName evidence="1">BREX-6 system phosphatase PglZ</fullName>
    </submittedName>
</protein>
<dbReference type="EMBL" id="JABBJJ010000183">
    <property type="protein sequence ID" value="NMO19434.1"/>
    <property type="molecule type" value="Genomic_DNA"/>
</dbReference>
<proteinExistence type="predicted"/>
<name>A0A848LPK8_9BACT</name>
<accession>A0A848LPK8</accession>
<reference evidence="1 2" key="1">
    <citation type="submission" date="2020-04" db="EMBL/GenBank/DDBJ databases">
        <title>Draft genome of Pyxidicoccus fallax type strain.</title>
        <authorList>
            <person name="Whitworth D.E."/>
        </authorList>
    </citation>
    <scope>NUCLEOTIDE SEQUENCE [LARGE SCALE GENOMIC DNA]</scope>
    <source>
        <strain evidence="1 2">DSM 14698</strain>
    </source>
</reference>
<evidence type="ECO:0000313" key="1">
    <source>
        <dbReference type="EMBL" id="NMO19434.1"/>
    </source>
</evidence>
<dbReference type="Proteomes" id="UP000518300">
    <property type="component" value="Unassembled WGS sequence"/>
</dbReference>
<dbReference type="AlphaFoldDB" id="A0A848LPK8"/>